<dbReference type="VEuPathDB" id="TriTrypDB:TCSYLVIO_000469"/>
<feature type="non-terminal residue" evidence="2">
    <location>
        <position position="1"/>
    </location>
</feature>
<dbReference type="VEuPathDB" id="TriTrypDB:TcBrA4_0100880"/>
<dbReference type="VEuPathDB" id="TriTrypDB:C4B63_184g6"/>
<feature type="non-terminal residue" evidence="2">
    <location>
        <position position="110"/>
    </location>
</feature>
<dbReference type="EMBL" id="D87218">
    <property type="protein sequence ID" value="BAA13315.1"/>
    <property type="molecule type" value="mRNA"/>
</dbReference>
<protein>
    <submittedName>
        <fullName evidence="2">mRNA, clone: TcEST002</fullName>
    </submittedName>
</protein>
<evidence type="ECO:0000313" key="2">
    <source>
        <dbReference type="EMBL" id="BAA13315.1"/>
    </source>
</evidence>
<accession>Q94778</accession>
<dbReference type="VEuPathDB" id="TriTrypDB:TcYC6_0075900"/>
<dbReference type="VEuPathDB" id="TriTrypDB:TcG_08395"/>
<name>Q94778_TRYCR</name>
<feature type="region of interest" description="Disordered" evidence="1">
    <location>
        <begin position="89"/>
        <end position="110"/>
    </location>
</feature>
<sequence length="110" mass="11638">GKPGTEREMFFLGIMDCDALISLIEQCYERMCRKKRALCWNLSGASCNSPAEVICLIKNSGLSTTSQIEGGLRLATAALLVNGTIKGAHLGDSSDILGSPPASRVVPPTL</sequence>
<dbReference type="VEuPathDB" id="TriTrypDB:TcCLB.511625.74"/>
<evidence type="ECO:0000256" key="1">
    <source>
        <dbReference type="SAM" id="MobiDB-lite"/>
    </source>
</evidence>
<dbReference type="VEuPathDB" id="TriTrypDB:C3747_136g50"/>
<dbReference type="AlphaFoldDB" id="Q94778"/>
<dbReference type="VEuPathDB" id="TriTrypDB:Tc_MARK_9706"/>
<proteinExistence type="evidence at transcript level"/>
<reference evidence="2" key="1">
    <citation type="submission" date="1996-08" db="EMBL/GenBank/DDBJ databases">
        <title>The parasite genome project: Trypanosoma cruzi.</title>
        <authorList>
            <person name="Tanaka T."/>
            <person name="Tanaka M."/>
        </authorList>
    </citation>
    <scope>NUCLEOTIDE SEQUENCE</scope>
    <source>
        <strain evidence="2">Berkeley</strain>
    </source>
</reference>
<dbReference type="VEuPathDB" id="TriTrypDB:BCY84_02980"/>
<dbReference type="VEuPathDB" id="TriTrypDB:ECC02_004362"/>
<organism evidence="2">
    <name type="scientific">Trypanosoma cruzi</name>
    <dbReference type="NCBI Taxonomy" id="5693"/>
    <lineage>
        <taxon>Eukaryota</taxon>
        <taxon>Discoba</taxon>
        <taxon>Euglenozoa</taxon>
        <taxon>Kinetoplastea</taxon>
        <taxon>Metakinetoplastina</taxon>
        <taxon>Trypanosomatida</taxon>
        <taxon>Trypanosomatidae</taxon>
        <taxon>Trypanosoma</taxon>
        <taxon>Schizotrypanum</taxon>
    </lineage>
</organism>